<comment type="caution">
    <text evidence="2">The sequence shown here is derived from an EMBL/GenBank/DDBJ whole genome shotgun (WGS) entry which is preliminary data.</text>
</comment>
<sequence>MSLDTYLKRYQVNTVEKLAPILLIALGISLIAVYFAIPPKAPFTTTATAATNTVFKTTSTSPSITQTIETYTSTAQTTQPPPQPPSTPPVARPPVLLPLFRVDVVAPDVVNTTRMPIQINYTVVVRNVGNGTGSVLVGGKHYVIDPGKEVKVNATETITFPGTYTLEVEVNGTPYSKTVKVFYYTPVLEAEPVKVNVTTLPTNITVAVLVRNRGNLTAVVEGVEIRPGEARTINKTITVTAAGYYFINVSGVNAPIAVSYYTPNLEWKIGGPEEVEAVPGESSSAWLWLKNVGNVTAKFVVDGRQIVLPPGSAVNLTKSVTVSTAGYYTVEFVVRGQLNATMKHAVKVKIIATRVELITWSPELRRRWPQPGSTESITLSVPNKTVAMTWGYIISTNATRRSTTIVVEDPDGVQQYQLTPGAALSKNFTIVMEAPGERTVAIKVNSTTYGLVVSLKLTPPKVTVRDITKIDFSDSRPLLAIKISCRYADISFDILEVSGTLLFTQTGRSISGTIIVRSARGVDTGSYSGQAEGGRGFLNLNLLGRNVHVEFSLQPVIITRVEVDGTPYDCKVPLELIPTILYGDKPTASDEPADRYAMRLISAFARGDNGAPQWAVWNGEYVEVRDREGHVMKVYFEKGTVRIEGPLQAYIVIS</sequence>
<evidence type="ECO:0000313" key="2">
    <source>
        <dbReference type="EMBL" id="NYR15672.1"/>
    </source>
</evidence>
<organism evidence="2 3">
    <name type="scientific">Pyrobaculum arsenaticum</name>
    <dbReference type="NCBI Taxonomy" id="121277"/>
    <lineage>
        <taxon>Archaea</taxon>
        <taxon>Thermoproteota</taxon>
        <taxon>Thermoprotei</taxon>
        <taxon>Thermoproteales</taxon>
        <taxon>Thermoproteaceae</taxon>
        <taxon>Pyrobaculum</taxon>
    </lineage>
</organism>
<reference evidence="2 3" key="1">
    <citation type="journal article" date="2020" name="Nat. Commun.">
        <title>The structures of two archaeal type IV pili illuminate evolutionary relationships.</title>
        <authorList>
            <person name="Wang F."/>
            <person name="Baquero D.P."/>
            <person name="Su Z."/>
            <person name="Beltran L.C."/>
            <person name="Prangishvili D."/>
            <person name="Krupovic M."/>
            <person name="Egelman E.H."/>
        </authorList>
    </citation>
    <scope>NUCLEOTIDE SEQUENCE [LARGE SCALE GENOMIC DNA]</scope>
    <source>
        <strain evidence="2 3">2GA</strain>
    </source>
</reference>
<dbReference type="EMBL" id="JAAVJF010000003">
    <property type="protein sequence ID" value="NYR15672.1"/>
    <property type="molecule type" value="Genomic_DNA"/>
</dbReference>
<evidence type="ECO:0000256" key="1">
    <source>
        <dbReference type="SAM" id="Phobius"/>
    </source>
</evidence>
<gene>
    <name evidence="2" type="ORF">HC235_06940</name>
</gene>
<evidence type="ECO:0000313" key="3">
    <source>
        <dbReference type="Proteomes" id="UP000554766"/>
    </source>
</evidence>
<keyword evidence="1" id="KW-1133">Transmembrane helix</keyword>
<feature type="transmembrane region" description="Helical" evidence="1">
    <location>
        <begin position="18"/>
        <end position="37"/>
    </location>
</feature>
<dbReference type="AlphaFoldDB" id="A0A7L4PAB9"/>
<keyword evidence="3" id="KW-1185">Reference proteome</keyword>
<keyword evidence="1" id="KW-0472">Membrane</keyword>
<keyword evidence="1" id="KW-0812">Transmembrane</keyword>
<proteinExistence type="predicted"/>
<name>A0A7L4PAB9_9CREN</name>
<accession>A0A7L4PAB9</accession>
<protein>
    <submittedName>
        <fullName evidence="2">Uncharacterized protein</fullName>
    </submittedName>
</protein>
<dbReference type="Proteomes" id="UP000554766">
    <property type="component" value="Unassembled WGS sequence"/>
</dbReference>